<evidence type="ECO:0000313" key="4">
    <source>
        <dbReference type="Proteomes" id="UP000026960"/>
    </source>
</evidence>
<dbReference type="Gramene" id="OBART03G18550.1">
    <property type="protein sequence ID" value="OBART03G18550.1"/>
    <property type="gene ID" value="OBART03G18550"/>
</dbReference>
<dbReference type="InterPro" id="IPR051701">
    <property type="entry name" value="Mito_OM_Translocase_MSP1"/>
</dbReference>
<dbReference type="Proteomes" id="UP000026960">
    <property type="component" value="Chromosome 3"/>
</dbReference>
<dbReference type="GO" id="GO:0005741">
    <property type="term" value="C:mitochondrial outer membrane"/>
    <property type="evidence" value="ECO:0007669"/>
    <property type="project" value="TreeGrafter"/>
</dbReference>
<dbReference type="AlphaFoldDB" id="A0A0D3FIV3"/>
<dbReference type="GO" id="GO:0005524">
    <property type="term" value="F:ATP binding"/>
    <property type="evidence" value="ECO:0007669"/>
    <property type="project" value="UniProtKB-KW"/>
</dbReference>
<organism evidence="3">
    <name type="scientific">Oryza barthii</name>
    <dbReference type="NCBI Taxonomy" id="65489"/>
    <lineage>
        <taxon>Eukaryota</taxon>
        <taxon>Viridiplantae</taxon>
        <taxon>Streptophyta</taxon>
        <taxon>Embryophyta</taxon>
        <taxon>Tracheophyta</taxon>
        <taxon>Spermatophyta</taxon>
        <taxon>Magnoliopsida</taxon>
        <taxon>Liliopsida</taxon>
        <taxon>Poales</taxon>
        <taxon>Poaceae</taxon>
        <taxon>BOP clade</taxon>
        <taxon>Oryzoideae</taxon>
        <taxon>Oryzeae</taxon>
        <taxon>Oryzinae</taxon>
        <taxon>Oryza</taxon>
    </lineage>
</organism>
<protein>
    <submittedName>
        <fullName evidence="3">Uncharacterized protein</fullName>
    </submittedName>
</protein>
<accession>A0A0D3FIV3</accession>
<name>A0A0D3FIV3_9ORYZ</name>
<dbReference type="eggNOG" id="KOG0737">
    <property type="taxonomic scope" value="Eukaryota"/>
</dbReference>
<keyword evidence="2" id="KW-0067">ATP-binding</keyword>
<proteinExistence type="predicted"/>
<dbReference type="PaxDb" id="65489-OBART03G18550.1"/>
<keyword evidence="1" id="KW-0547">Nucleotide-binding</keyword>
<dbReference type="PANTHER" id="PTHR45644">
    <property type="entry name" value="AAA ATPASE, PUTATIVE (AFU_ORTHOLOGUE AFUA_2G12920)-RELATED-RELATED"/>
    <property type="match status" value="1"/>
</dbReference>
<dbReference type="STRING" id="65489.A0A0D3FIV3"/>
<dbReference type="PANTHER" id="PTHR45644:SF73">
    <property type="entry name" value="AAA-TYPE ATPASE FAMILY PROTEIN"/>
    <property type="match status" value="1"/>
</dbReference>
<dbReference type="EnsemblPlants" id="OBART03G18550.1">
    <property type="protein sequence ID" value="OBART03G18550.1"/>
    <property type="gene ID" value="OBART03G18550"/>
</dbReference>
<evidence type="ECO:0000256" key="2">
    <source>
        <dbReference type="ARBA" id="ARBA00022840"/>
    </source>
</evidence>
<evidence type="ECO:0000256" key="1">
    <source>
        <dbReference type="ARBA" id="ARBA00022741"/>
    </source>
</evidence>
<reference evidence="3" key="2">
    <citation type="submission" date="2015-03" db="UniProtKB">
        <authorList>
            <consortium name="EnsemblPlants"/>
        </authorList>
    </citation>
    <scope>IDENTIFICATION</scope>
</reference>
<evidence type="ECO:0000313" key="3">
    <source>
        <dbReference type="EnsemblPlants" id="OBART03G18550.1"/>
    </source>
</evidence>
<reference evidence="3" key="1">
    <citation type="journal article" date="2009" name="Rice">
        <title>De Novo Next Generation Sequencing of Plant Genomes.</title>
        <authorList>
            <person name="Rounsley S."/>
            <person name="Marri P.R."/>
            <person name="Yu Y."/>
            <person name="He R."/>
            <person name="Sisneros N."/>
            <person name="Goicoechea J.L."/>
            <person name="Lee S.J."/>
            <person name="Angelova A."/>
            <person name="Kudrna D."/>
            <person name="Luo M."/>
            <person name="Affourtit J."/>
            <person name="Desany B."/>
            <person name="Knight J."/>
            <person name="Niazi F."/>
            <person name="Egholm M."/>
            <person name="Wing R.A."/>
        </authorList>
    </citation>
    <scope>NUCLEOTIDE SEQUENCE [LARGE SCALE GENOMIC DNA]</scope>
    <source>
        <strain evidence="3">cv. IRGC 105608</strain>
    </source>
</reference>
<sequence length="179" mass="20005">MAETVMSSSETVREPPLRVPSTKLLSQFSQGRPWAGDRLYLPWVTGPRVILDEHKASNLIVLLKDTGKSFVLSTELHAPPKGDLPPGKHELGPALSGKMKDHAESCMKERKVLQNQNVVIQNEFEKDVLSDVIPPNDVGVHFEDIGALENVKDTLKKLVMSSVKGILIALWTCWHRYIF</sequence>
<dbReference type="HOGENOM" id="CLU_1646286_0_0_1"/>
<keyword evidence="4" id="KW-1185">Reference proteome</keyword>